<evidence type="ECO:0000313" key="2">
    <source>
        <dbReference type="EMBL" id="CAA9230674.1"/>
    </source>
</evidence>
<dbReference type="Gene3D" id="3.30.1230.10">
    <property type="entry name" value="YlxR-like"/>
    <property type="match status" value="1"/>
</dbReference>
<dbReference type="AlphaFoldDB" id="A0A6J4HSC5"/>
<dbReference type="InterPro" id="IPR007393">
    <property type="entry name" value="YlxR_dom"/>
</dbReference>
<protein>
    <submittedName>
        <fullName evidence="2">COG2740: Predicted nucleic-acid-binding protein implicated in transcription termination</fullName>
    </submittedName>
</protein>
<evidence type="ECO:0000259" key="1">
    <source>
        <dbReference type="Pfam" id="PF04296"/>
    </source>
</evidence>
<dbReference type="InterPro" id="IPR037465">
    <property type="entry name" value="YlxR"/>
</dbReference>
<gene>
    <name evidence="2" type="ORF">AVDCRST_MAG63-939</name>
</gene>
<dbReference type="Pfam" id="PF04296">
    <property type="entry name" value="YlxR"/>
    <property type="match status" value="1"/>
</dbReference>
<dbReference type="PANTHER" id="PTHR34215:SF1">
    <property type="entry name" value="YLXR DOMAIN-CONTAINING PROTEIN"/>
    <property type="match status" value="1"/>
</dbReference>
<dbReference type="SUPFAM" id="SSF64376">
    <property type="entry name" value="YlxR-like"/>
    <property type="match status" value="1"/>
</dbReference>
<dbReference type="InterPro" id="IPR035931">
    <property type="entry name" value="YlxR-like_sf"/>
</dbReference>
<dbReference type="PANTHER" id="PTHR34215">
    <property type="entry name" value="BLL0784 PROTEIN"/>
    <property type="match status" value="1"/>
</dbReference>
<accession>A0A6J4HSC5</accession>
<organism evidence="2">
    <name type="scientific">uncultured Armatimonadetes bacterium</name>
    <dbReference type="NCBI Taxonomy" id="157466"/>
    <lineage>
        <taxon>Bacteria</taxon>
        <taxon>Bacillati</taxon>
        <taxon>Armatimonadota</taxon>
        <taxon>environmental samples</taxon>
    </lineage>
</organism>
<name>A0A6J4HSC5_9BACT</name>
<reference evidence="2" key="1">
    <citation type="submission" date="2020-02" db="EMBL/GenBank/DDBJ databases">
        <authorList>
            <person name="Meier V. D."/>
        </authorList>
    </citation>
    <scope>NUCLEOTIDE SEQUENCE</scope>
    <source>
        <strain evidence="2">AVDCRST_MAG63</strain>
    </source>
</reference>
<dbReference type="NCBIfam" id="NF047356">
    <property type="entry name" value="RNA_bind_RnpM"/>
    <property type="match status" value="1"/>
</dbReference>
<feature type="domain" description="YlxR" evidence="1">
    <location>
        <begin position="25"/>
        <end position="99"/>
    </location>
</feature>
<proteinExistence type="predicted"/>
<dbReference type="EMBL" id="CADCTO010000128">
    <property type="protein sequence ID" value="CAA9230674.1"/>
    <property type="molecule type" value="Genomic_DNA"/>
</dbReference>
<sequence>MTAGGPTDGAAAGAPAAAKRRVPVRTCVACRTTGGKRALLRVVRLPEGQGVALDPTGKRSGRGAYVCPTAACVALALKQKKLERSLKTPIPDALADALRAAGAETAAADA</sequence>